<comment type="caution">
    <text evidence="1">The sequence shown here is derived from an EMBL/GenBank/DDBJ whole genome shotgun (WGS) entry which is preliminary data.</text>
</comment>
<organism evidence="1 2">
    <name type="scientific">Halonotius aquaticus</name>
    <dbReference type="NCBI Taxonomy" id="2216978"/>
    <lineage>
        <taxon>Archaea</taxon>
        <taxon>Methanobacteriati</taxon>
        <taxon>Methanobacteriota</taxon>
        <taxon>Stenosarchaea group</taxon>
        <taxon>Halobacteria</taxon>
        <taxon>Halobacteriales</taxon>
        <taxon>Haloferacaceae</taxon>
        <taxon>Halonotius</taxon>
    </lineage>
</organism>
<name>A0A3A6PTV0_9EURY</name>
<gene>
    <name evidence="1" type="ORF">DM826_07895</name>
</gene>
<protein>
    <submittedName>
        <fullName evidence="1">Uncharacterized protein</fullName>
    </submittedName>
</protein>
<dbReference type="EMBL" id="QKNY01000012">
    <property type="protein sequence ID" value="RJX42913.1"/>
    <property type="molecule type" value="Genomic_DNA"/>
</dbReference>
<sequence length="89" mass="9644">MPPAQFSVDPAADEGFYVTVGTELTVYESYDAAIAEVQEKIATETDSFLAEVTIDNDGSDDVAISLEQVGWQQIIRDMTTAQNGEEPTP</sequence>
<dbReference type="RefSeq" id="WP_120102866.1">
    <property type="nucleotide sequence ID" value="NZ_QKNY01000012.1"/>
</dbReference>
<evidence type="ECO:0000313" key="2">
    <source>
        <dbReference type="Proteomes" id="UP000276588"/>
    </source>
</evidence>
<dbReference type="Proteomes" id="UP000276588">
    <property type="component" value="Unassembled WGS sequence"/>
</dbReference>
<evidence type="ECO:0000313" key="1">
    <source>
        <dbReference type="EMBL" id="RJX42913.1"/>
    </source>
</evidence>
<dbReference type="AlphaFoldDB" id="A0A3A6PTV0"/>
<proteinExistence type="predicted"/>
<keyword evidence="2" id="KW-1185">Reference proteome</keyword>
<reference evidence="1 2" key="1">
    <citation type="submission" date="2018-06" db="EMBL/GenBank/DDBJ databases">
        <title>Halonotius sp. F13-13 a new haloarchaeeon isolated from a solar saltern from Isla Cristina, Huelva, Spain.</title>
        <authorList>
            <person name="Duran-Viseras A."/>
            <person name="Sanchez-Porro C."/>
            <person name="Ventosa A."/>
        </authorList>
    </citation>
    <scope>NUCLEOTIDE SEQUENCE [LARGE SCALE GENOMIC DNA]</scope>
    <source>
        <strain evidence="1 2">F13-13</strain>
    </source>
</reference>
<accession>A0A3A6PTV0</accession>